<proteinExistence type="predicted"/>
<feature type="transmembrane region" description="Helical" evidence="1">
    <location>
        <begin position="34"/>
        <end position="54"/>
    </location>
</feature>
<sequence length="132" mass="13851">MCASDDAWMQGGRASVQQAGSMLHAPGRSRERKALAAVAVVVAVAAVSGMAVPWKRCRETPRGSSSGKDAQPSLPLWAYGAVGSFGGKKSLRERLGEAQRYCGLFPPLPLVKDSKESARGEASVGSCVLWSC</sequence>
<gene>
    <name evidence="2" type="ORF">NDU88_004706</name>
</gene>
<dbReference type="EMBL" id="JANPWB010000010">
    <property type="protein sequence ID" value="KAJ1138319.1"/>
    <property type="molecule type" value="Genomic_DNA"/>
</dbReference>
<reference evidence="2" key="1">
    <citation type="journal article" date="2022" name="bioRxiv">
        <title>Sequencing and chromosome-scale assembly of the giantPleurodeles waltlgenome.</title>
        <authorList>
            <person name="Brown T."/>
            <person name="Elewa A."/>
            <person name="Iarovenko S."/>
            <person name="Subramanian E."/>
            <person name="Araus A.J."/>
            <person name="Petzold A."/>
            <person name="Susuki M."/>
            <person name="Suzuki K.-i.T."/>
            <person name="Hayashi T."/>
            <person name="Toyoda A."/>
            <person name="Oliveira C."/>
            <person name="Osipova E."/>
            <person name="Leigh N.D."/>
            <person name="Simon A."/>
            <person name="Yun M.H."/>
        </authorList>
    </citation>
    <scope>NUCLEOTIDE SEQUENCE</scope>
    <source>
        <strain evidence="2">20211129_DDA</strain>
        <tissue evidence="2">Liver</tissue>
    </source>
</reference>
<keyword evidence="3" id="KW-1185">Reference proteome</keyword>
<evidence type="ECO:0000313" key="3">
    <source>
        <dbReference type="Proteomes" id="UP001066276"/>
    </source>
</evidence>
<evidence type="ECO:0000256" key="1">
    <source>
        <dbReference type="SAM" id="Phobius"/>
    </source>
</evidence>
<protein>
    <submittedName>
        <fullName evidence="2">Uncharacterized protein</fullName>
    </submittedName>
</protein>
<dbReference type="Proteomes" id="UP001066276">
    <property type="component" value="Chromosome 6"/>
</dbReference>
<keyword evidence="1" id="KW-1133">Transmembrane helix</keyword>
<organism evidence="2 3">
    <name type="scientific">Pleurodeles waltl</name>
    <name type="common">Iberian ribbed newt</name>
    <dbReference type="NCBI Taxonomy" id="8319"/>
    <lineage>
        <taxon>Eukaryota</taxon>
        <taxon>Metazoa</taxon>
        <taxon>Chordata</taxon>
        <taxon>Craniata</taxon>
        <taxon>Vertebrata</taxon>
        <taxon>Euteleostomi</taxon>
        <taxon>Amphibia</taxon>
        <taxon>Batrachia</taxon>
        <taxon>Caudata</taxon>
        <taxon>Salamandroidea</taxon>
        <taxon>Salamandridae</taxon>
        <taxon>Pleurodelinae</taxon>
        <taxon>Pleurodeles</taxon>
    </lineage>
</organism>
<name>A0AAV7QGX0_PLEWA</name>
<comment type="caution">
    <text evidence="2">The sequence shown here is derived from an EMBL/GenBank/DDBJ whole genome shotgun (WGS) entry which is preliminary data.</text>
</comment>
<dbReference type="AlphaFoldDB" id="A0AAV7QGX0"/>
<keyword evidence="1" id="KW-0812">Transmembrane</keyword>
<accession>A0AAV7QGX0</accession>
<evidence type="ECO:0000313" key="2">
    <source>
        <dbReference type="EMBL" id="KAJ1138319.1"/>
    </source>
</evidence>
<keyword evidence="1" id="KW-0472">Membrane</keyword>